<dbReference type="Proteomes" id="UP000078492">
    <property type="component" value="Unassembled WGS sequence"/>
</dbReference>
<proteinExistence type="predicted"/>
<gene>
    <name evidence="1" type="ORF">ALC57_04449</name>
</gene>
<name>A0A151JC76_9HYME</name>
<evidence type="ECO:0000313" key="2">
    <source>
        <dbReference type="Proteomes" id="UP000078492"/>
    </source>
</evidence>
<dbReference type="AlphaFoldDB" id="A0A151JC76"/>
<dbReference type="EMBL" id="KQ979066">
    <property type="protein sequence ID" value="KYN23145.1"/>
    <property type="molecule type" value="Genomic_DNA"/>
</dbReference>
<reference evidence="1 2" key="1">
    <citation type="submission" date="2015-09" db="EMBL/GenBank/DDBJ databases">
        <title>Trachymyrmex cornetzi WGS genome.</title>
        <authorList>
            <person name="Nygaard S."/>
            <person name="Hu H."/>
            <person name="Boomsma J."/>
            <person name="Zhang G."/>
        </authorList>
    </citation>
    <scope>NUCLEOTIDE SEQUENCE [LARGE SCALE GENOMIC DNA]</scope>
    <source>
        <strain evidence="1">Tcor2-1</strain>
        <tissue evidence="1">Whole body</tissue>
    </source>
</reference>
<sequence>MSLTLTLSGKSSLLAANYFPAIDLSDGDYELGLLIFETYYTISNVNESNNKFYFDKDDTEITIPEGSYEVRDINEFLKRVILRLRRDALETVDIVLLRGDNSNNSNYNTDDDDDGEARRSLARRTLNFYNLWDSQCATFEMIDIFNITGEPIFDDRIEIYTYNPFANTTFEYSDDIRIQIQQQDLYTLLCESFLYVEGRLMVKKKTIRCRRRL</sequence>
<accession>A0A151JC76</accession>
<organism evidence="1 2">
    <name type="scientific">Trachymyrmex cornetzi</name>
    <dbReference type="NCBI Taxonomy" id="471704"/>
    <lineage>
        <taxon>Eukaryota</taxon>
        <taxon>Metazoa</taxon>
        <taxon>Ecdysozoa</taxon>
        <taxon>Arthropoda</taxon>
        <taxon>Hexapoda</taxon>
        <taxon>Insecta</taxon>
        <taxon>Pterygota</taxon>
        <taxon>Neoptera</taxon>
        <taxon>Endopterygota</taxon>
        <taxon>Hymenoptera</taxon>
        <taxon>Apocrita</taxon>
        <taxon>Aculeata</taxon>
        <taxon>Formicoidea</taxon>
        <taxon>Formicidae</taxon>
        <taxon>Myrmicinae</taxon>
        <taxon>Trachymyrmex</taxon>
    </lineage>
</organism>
<dbReference type="STRING" id="471704.A0A151JC76"/>
<keyword evidence="2" id="KW-1185">Reference proteome</keyword>
<evidence type="ECO:0000313" key="1">
    <source>
        <dbReference type="EMBL" id="KYN23145.1"/>
    </source>
</evidence>
<protein>
    <submittedName>
        <fullName evidence="1">Uncharacterized protein</fullName>
    </submittedName>
</protein>